<evidence type="ECO:0000313" key="2">
    <source>
        <dbReference type="Proteomes" id="UP001063698"/>
    </source>
</evidence>
<proteinExistence type="predicted"/>
<gene>
    <name evidence="1" type="ORF">IPA_07875</name>
</gene>
<reference evidence="1" key="1">
    <citation type="submission" date="2013-11" db="EMBL/GenBank/DDBJ databases">
        <title>Comparative genomics of Ignicoccus.</title>
        <authorList>
            <person name="Podar M."/>
        </authorList>
    </citation>
    <scope>NUCLEOTIDE SEQUENCE</scope>
    <source>
        <strain evidence="1">DSM 13166</strain>
    </source>
</reference>
<accession>A0A977KA24</accession>
<name>A0A977KA24_9CREN</name>
<dbReference type="EMBL" id="CP006868">
    <property type="protein sequence ID" value="UXD21771.1"/>
    <property type="molecule type" value="Genomic_DNA"/>
</dbReference>
<sequence>MDKLVEYTIRLATGMRLREELLSIAEDTAKRKAAERVAKLLVTEKRGLKYCSVCAKGPFTKRGLYLHFMRVHKEDVRLLLEKELEQVVVTH</sequence>
<evidence type="ECO:0000313" key="1">
    <source>
        <dbReference type="EMBL" id="UXD21771.1"/>
    </source>
</evidence>
<dbReference type="AlphaFoldDB" id="A0A977KA24"/>
<dbReference type="Proteomes" id="UP001063698">
    <property type="component" value="Chromosome"/>
</dbReference>
<organism evidence="1 2">
    <name type="scientific">Ignicoccus pacificus DSM 13166</name>
    <dbReference type="NCBI Taxonomy" id="940294"/>
    <lineage>
        <taxon>Archaea</taxon>
        <taxon>Thermoproteota</taxon>
        <taxon>Thermoprotei</taxon>
        <taxon>Desulfurococcales</taxon>
        <taxon>Desulfurococcaceae</taxon>
        <taxon>Ignicoccus</taxon>
    </lineage>
</organism>
<keyword evidence="2" id="KW-1185">Reference proteome</keyword>
<dbReference type="KEGG" id="ipc:IPA_07875"/>
<protein>
    <submittedName>
        <fullName evidence="1">Uncharacterized protein</fullName>
    </submittedName>
</protein>